<evidence type="ECO:0000313" key="15">
    <source>
        <dbReference type="EMBL" id="MBY9074306.1"/>
    </source>
</evidence>
<dbReference type="RefSeq" id="WP_221024003.1">
    <property type="nucleotide sequence ID" value="NZ_JAIEZQ010000001.1"/>
</dbReference>
<dbReference type="PANTHER" id="PTHR31650:SF1">
    <property type="entry name" value="WAX ESTER SYNTHASE_DIACYLGLYCEROL ACYLTRANSFERASE 4-RELATED"/>
    <property type="match status" value="1"/>
</dbReference>
<dbReference type="Gene3D" id="3.30.559.10">
    <property type="entry name" value="Chloramphenicol acetyltransferase-like domain"/>
    <property type="match status" value="1"/>
</dbReference>
<comment type="catalytic activity">
    <reaction evidence="10 11">
        <text>an acyl-CoA + a 1,2-diacyl-sn-glycerol = a triacyl-sn-glycerol + CoA</text>
        <dbReference type="Rhea" id="RHEA:10868"/>
        <dbReference type="ChEBI" id="CHEBI:17815"/>
        <dbReference type="ChEBI" id="CHEBI:57287"/>
        <dbReference type="ChEBI" id="CHEBI:58342"/>
        <dbReference type="ChEBI" id="CHEBI:64615"/>
        <dbReference type="EC" id="2.3.1.20"/>
    </reaction>
</comment>
<dbReference type="PANTHER" id="PTHR31650">
    <property type="entry name" value="O-ACYLTRANSFERASE (WSD1-LIKE) FAMILY PROTEIN"/>
    <property type="match status" value="1"/>
</dbReference>
<evidence type="ECO:0000256" key="7">
    <source>
        <dbReference type="ARBA" id="ARBA00022798"/>
    </source>
</evidence>
<dbReference type="EMBL" id="JAIEZQ010000001">
    <property type="protein sequence ID" value="MBY9074306.1"/>
    <property type="molecule type" value="Genomic_DNA"/>
</dbReference>
<dbReference type="SUPFAM" id="SSF52777">
    <property type="entry name" value="CoA-dependent acyltransferases"/>
    <property type="match status" value="2"/>
</dbReference>
<dbReference type="Pfam" id="PF03007">
    <property type="entry name" value="WS_DGAT_cat"/>
    <property type="match status" value="1"/>
</dbReference>
<dbReference type="InterPro" id="IPR009721">
    <property type="entry name" value="O-acyltransferase_WSD1_C"/>
</dbReference>
<gene>
    <name evidence="15" type="ORF">K1X13_05665</name>
</gene>
<keyword evidence="5 11" id="KW-0444">Lipid biosynthesis</keyword>
<keyword evidence="16" id="KW-1185">Reference proteome</keyword>
<organism evidence="15 16">
    <name type="scientific">Nocardioides jiangsuensis</name>
    <dbReference type="NCBI Taxonomy" id="2866161"/>
    <lineage>
        <taxon>Bacteria</taxon>
        <taxon>Bacillati</taxon>
        <taxon>Actinomycetota</taxon>
        <taxon>Actinomycetes</taxon>
        <taxon>Propionibacteriales</taxon>
        <taxon>Nocardioidaceae</taxon>
        <taxon>Nocardioides</taxon>
    </lineage>
</organism>
<protein>
    <recommendedName>
        <fullName evidence="4 11">Diacylglycerol O-acyltransferase</fullName>
        <ecNumber evidence="4 11">2.3.1.20</ecNumber>
    </recommendedName>
</protein>
<dbReference type="InterPro" id="IPR004255">
    <property type="entry name" value="O-acyltransferase_WSD1_N"/>
</dbReference>
<name>A0ABS7RHQ2_9ACTN</name>
<keyword evidence="9 11" id="KW-0012">Acyltransferase</keyword>
<evidence type="ECO:0000256" key="6">
    <source>
        <dbReference type="ARBA" id="ARBA00022679"/>
    </source>
</evidence>
<dbReference type="Pfam" id="PF06974">
    <property type="entry name" value="WS_DGAT_C"/>
    <property type="match status" value="1"/>
</dbReference>
<accession>A0ABS7RHQ2</accession>
<dbReference type="NCBIfam" id="TIGR02946">
    <property type="entry name" value="acyl_WS_DGAT"/>
    <property type="match status" value="1"/>
</dbReference>
<evidence type="ECO:0000259" key="14">
    <source>
        <dbReference type="Pfam" id="PF06974"/>
    </source>
</evidence>
<dbReference type="InterPro" id="IPR045034">
    <property type="entry name" value="O-acyltransferase_WSD1-like"/>
</dbReference>
<dbReference type="InterPro" id="IPR014292">
    <property type="entry name" value="Acyl_transf_WS/DGAT"/>
</dbReference>
<keyword evidence="8 11" id="KW-0443">Lipid metabolism</keyword>
<evidence type="ECO:0000256" key="1">
    <source>
        <dbReference type="ARBA" id="ARBA00004771"/>
    </source>
</evidence>
<feature type="region of interest" description="Disordered" evidence="12">
    <location>
        <begin position="152"/>
        <end position="178"/>
    </location>
</feature>
<proteinExistence type="inferred from homology"/>
<feature type="domain" description="O-acyltransferase WSD1 C-terminal" evidence="14">
    <location>
        <begin position="329"/>
        <end position="469"/>
    </location>
</feature>
<evidence type="ECO:0000256" key="4">
    <source>
        <dbReference type="ARBA" id="ARBA00013244"/>
    </source>
</evidence>
<evidence type="ECO:0000256" key="8">
    <source>
        <dbReference type="ARBA" id="ARBA00023098"/>
    </source>
</evidence>
<evidence type="ECO:0000259" key="13">
    <source>
        <dbReference type="Pfam" id="PF03007"/>
    </source>
</evidence>
<keyword evidence="7 11" id="KW-0319">Glycerol metabolism</keyword>
<keyword evidence="6 11" id="KW-0808">Transferase</keyword>
<dbReference type="EC" id="2.3.1.20" evidence="4 11"/>
<reference evidence="15 16" key="1">
    <citation type="submission" date="2021-08" db="EMBL/GenBank/DDBJ databases">
        <title>Nocardioides bacterium WL0053 sp. nov., isolated from the sediment.</title>
        <authorList>
            <person name="Wang L."/>
            <person name="Zhang D."/>
            <person name="Zhang A."/>
        </authorList>
    </citation>
    <scope>NUCLEOTIDE SEQUENCE [LARGE SCALE GENOMIC DNA]</scope>
    <source>
        <strain evidence="15 16">WL0053</strain>
    </source>
</reference>
<evidence type="ECO:0000256" key="11">
    <source>
        <dbReference type="RuleBase" id="RU361241"/>
    </source>
</evidence>
<dbReference type="Proteomes" id="UP000754710">
    <property type="component" value="Unassembled WGS sequence"/>
</dbReference>
<evidence type="ECO:0000256" key="3">
    <source>
        <dbReference type="ARBA" id="ARBA00009587"/>
    </source>
</evidence>
<evidence type="ECO:0000256" key="12">
    <source>
        <dbReference type="SAM" id="MobiDB-lite"/>
    </source>
</evidence>
<evidence type="ECO:0000256" key="9">
    <source>
        <dbReference type="ARBA" id="ARBA00023315"/>
    </source>
</evidence>
<comment type="pathway">
    <text evidence="1 11">Glycerolipid metabolism; triacylglycerol biosynthesis.</text>
</comment>
<comment type="pathway">
    <text evidence="2">Lipid metabolism.</text>
</comment>
<evidence type="ECO:0000313" key="16">
    <source>
        <dbReference type="Proteomes" id="UP000754710"/>
    </source>
</evidence>
<evidence type="ECO:0000256" key="5">
    <source>
        <dbReference type="ARBA" id="ARBA00022516"/>
    </source>
</evidence>
<comment type="similarity">
    <text evidence="3 11">Belongs to the long-chain O-acyltransferase family.</text>
</comment>
<dbReference type="InterPro" id="IPR023213">
    <property type="entry name" value="CAT-like_dom_sf"/>
</dbReference>
<sequence>MARRPIGPVDTIWLNMDRPDNLMVIDTLVFLAGPADWDRVVAVVRERLLDRYPVFTQRPVMPLAHVGTPHWEDDPDFDLERHLVRVTLDRGDDADLQRYVEERVPVPLDRDHPLWELHLVDGYGDGSVLFCRLHHALADGVALTRVLLSMTDPTPEGPRHHGARPAPGATTRGPGDEAPFGVLEGALRMAGAAGSAAGAVTGTALAGAAAALREVPRLFDPHLLGDAFTRARLTGAVADKLLLGPRPHTPFSGAPSPEKRVVWSAPFPLDDVMEVGRACGATVNDVLVAAVAGALSTYMAEHGGERVDVSTMVPVNVRPLDRPLPAELGNQFALVLFRLPTGTREPLARIAETKRRMDVIKDSPEVVLTFGLIKAIGRTGPELERFLVDFFADKAIGVTTNVPGPTMPRYLAGTPISGLLGWVPGSGRQTVGVSIFTYAGTVRVGFKVDAGLLPDPERLVEAFHDEIEDVRRMAHAVSGHNGASRHT</sequence>
<comment type="caution">
    <text evidence="15">The sequence shown here is derived from an EMBL/GenBank/DDBJ whole genome shotgun (WGS) entry which is preliminary data.</text>
</comment>
<feature type="domain" description="O-acyltransferase WSD1-like N-terminal" evidence="13">
    <location>
        <begin position="8"/>
        <end position="286"/>
    </location>
</feature>
<evidence type="ECO:0000256" key="2">
    <source>
        <dbReference type="ARBA" id="ARBA00005189"/>
    </source>
</evidence>
<evidence type="ECO:0000256" key="10">
    <source>
        <dbReference type="ARBA" id="ARBA00048109"/>
    </source>
</evidence>